<name>A0AAW0DCB1_9AGAR</name>
<dbReference type="InterPro" id="IPR011009">
    <property type="entry name" value="Kinase-like_dom_sf"/>
</dbReference>
<dbReference type="Gene3D" id="3.20.200.10">
    <property type="entry name" value="MHCK/EF2 kinase"/>
    <property type="match status" value="1"/>
</dbReference>
<dbReference type="PANTHER" id="PTHR45992">
    <property type="entry name" value="EUKARYOTIC ELONGATION FACTOR 2 KINASE-RELATED"/>
    <property type="match status" value="1"/>
</dbReference>
<keyword evidence="2" id="KW-0808">Transferase</keyword>
<keyword evidence="4 8" id="KW-0418">Kinase</keyword>
<evidence type="ECO:0000313" key="9">
    <source>
        <dbReference type="Proteomes" id="UP001362999"/>
    </source>
</evidence>
<dbReference type="GO" id="GO:0005524">
    <property type="term" value="F:ATP binding"/>
    <property type="evidence" value="ECO:0007669"/>
    <property type="project" value="UniProtKB-KW"/>
</dbReference>
<dbReference type="InterPro" id="IPR004166">
    <property type="entry name" value="a-kinase_dom"/>
</dbReference>
<dbReference type="InterPro" id="IPR051852">
    <property type="entry name" value="Alpha-type_PK"/>
</dbReference>
<evidence type="ECO:0000256" key="4">
    <source>
        <dbReference type="ARBA" id="ARBA00022777"/>
    </source>
</evidence>
<keyword evidence="1" id="KW-0723">Serine/threonine-protein kinase</keyword>
<feature type="domain" description="Alpha-type protein kinase" evidence="7">
    <location>
        <begin position="292"/>
        <end position="582"/>
    </location>
</feature>
<dbReference type="CDD" id="cd04515">
    <property type="entry name" value="Alpha_kinase"/>
    <property type="match status" value="1"/>
</dbReference>
<keyword evidence="9" id="KW-1185">Reference proteome</keyword>
<evidence type="ECO:0000313" key="8">
    <source>
        <dbReference type="EMBL" id="KAK7048817.1"/>
    </source>
</evidence>
<reference evidence="8 9" key="1">
    <citation type="journal article" date="2024" name="J Genomics">
        <title>Draft genome sequencing and assembly of Favolaschia claudopus CIRM-BRFM 2984 isolated from oak limbs.</title>
        <authorList>
            <person name="Navarro D."/>
            <person name="Drula E."/>
            <person name="Chaduli D."/>
            <person name="Cazenave R."/>
            <person name="Ahrendt S."/>
            <person name="Wang J."/>
            <person name="Lipzen A."/>
            <person name="Daum C."/>
            <person name="Barry K."/>
            <person name="Grigoriev I.V."/>
            <person name="Favel A."/>
            <person name="Rosso M.N."/>
            <person name="Martin F."/>
        </authorList>
    </citation>
    <scope>NUCLEOTIDE SEQUENCE [LARGE SCALE GENOMIC DNA]</scope>
    <source>
        <strain evidence="8 9">CIRM-BRFM 2984</strain>
    </source>
</reference>
<dbReference type="GO" id="GO:1903013">
    <property type="term" value="P:response to differentiation-inducing factor 1"/>
    <property type="evidence" value="ECO:0007669"/>
    <property type="project" value="TreeGrafter"/>
</dbReference>
<proteinExistence type="predicted"/>
<accession>A0AAW0DCB1</accession>
<organism evidence="8 9">
    <name type="scientific">Favolaschia claudopus</name>
    <dbReference type="NCBI Taxonomy" id="2862362"/>
    <lineage>
        <taxon>Eukaryota</taxon>
        <taxon>Fungi</taxon>
        <taxon>Dikarya</taxon>
        <taxon>Basidiomycota</taxon>
        <taxon>Agaricomycotina</taxon>
        <taxon>Agaricomycetes</taxon>
        <taxon>Agaricomycetidae</taxon>
        <taxon>Agaricales</taxon>
        <taxon>Marasmiineae</taxon>
        <taxon>Mycenaceae</taxon>
        <taxon>Favolaschia</taxon>
    </lineage>
</organism>
<dbReference type="PANTHER" id="PTHR45992:SF2">
    <property type="entry name" value="EUKARYOTIC ELONGATION FACTOR 2 KINASE"/>
    <property type="match status" value="1"/>
</dbReference>
<keyword evidence="3" id="KW-0547">Nucleotide-binding</keyword>
<dbReference type="SUPFAM" id="SSF56112">
    <property type="entry name" value="Protein kinase-like (PK-like)"/>
    <property type="match status" value="1"/>
</dbReference>
<protein>
    <submittedName>
        <fullName evidence="8">Kinase-like domain-containing protein</fullName>
    </submittedName>
</protein>
<feature type="compositionally biased region" description="Polar residues" evidence="6">
    <location>
        <begin position="601"/>
        <end position="611"/>
    </location>
</feature>
<evidence type="ECO:0000256" key="1">
    <source>
        <dbReference type="ARBA" id="ARBA00022527"/>
    </source>
</evidence>
<dbReference type="GO" id="GO:0031037">
    <property type="term" value="P:myosin II filament disassembly"/>
    <property type="evidence" value="ECO:0007669"/>
    <property type="project" value="TreeGrafter"/>
</dbReference>
<dbReference type="EMBL" id="JAWWNJ010000009">
    <property type="protein sequence ID" value="KAK7048817.1"/>
    <property type="molecule type" value="Genomic_DNA"/>
</dbReference>
<evidence type="ECO:0000256" key="6">
    <source>
        <dbReference type="SAM" id="MobiDB-lite"/>
    </source>
</evidence>
<feature type="region of interest" description="Disordered" evidence="6">
    <location>
        <begin position="588"/>
        <end position="620"/>
    </location>
</feature>
<dbReference type="Pfam" id="PF02816">
    <property type="entry name" value="Alpha_kinase"/>
    <property type="match status" value="1"/>
</dbReference>
<feature type="compositionally biased region" description="Acidic residues" evidence="6">
    <location>
        <begin position="591"/>
        <end position="600"/>
    </location>
</feature>
<dbReference type="Proteomes" id="UP001362999">
    <property type="component" value="Unassembled WGS sequence"/>
</dbReference>
<keyword evidence="5" id="KW-0067">ATP-binding</keyword>
<gene>
    <name evidence="8" type="ORF">R3P38DRAFT_3620084</name>
</gene>
<dbReference type="AlphaFoldDB" id="A0AAW0DCB1"/>
<sequence>MSTENTSHCNDCDMSFPQREGDGPCSKCVKLAAHPRDSADYADIATWDQCVMCGITRRNNMHPTVQGDSRIITCGSTLCKAAIPGIPQAQESRPATHNVPRPVTDLSALTRQRFKRFNHGATSTLQTQTLLQHERGGGEPGEVIVMVAWQVRIKKALASEFGQGAKGWAASVLLQDVKAQLTEQVSIVWQQRRGAPLLSEHVSIRWAGNKMPVPNSLSLTVGEFYAVHSSTDNSAIYVENVPSAWKSLAAVHKRKGGFMALELYIDSESWAESVDGDIAASLLGSKKRSIAEPAALSAAKRPRALHSMLNQSNMRLRSEFRPSGLSGPAPVVSRTRTTLKRMDCIVDPRTGDMQFESSFAGDFETTPSFLSDNGQSYVVKRFYRLTEDSENTAPNTLPFTVDEHLVQIQAEAMRIGLGQWFMNAFFQHARNRNVTAIDFNIAFTDAFLAEEIESPSPASGIPQITAESPGITWLVEPKRSTSVEHFSYTLVHKSRKRDLRSSTIYAFAHFVWGHSNQTMIFADLQGTPALVGRKDGLVLFDPMTHTVGGNSGIGDFGLEGINSFIRDHSCGDVCNRLALDEVAPLIFDTSSNEEQEEEQDNSPSPGDTDSANGEGEDSVD</sequence>
<comment type="caution">
    <text evidence="8">The sequence shown here is derived from an EMBL/GenBank/DDBJ whole genome shotgun (WGS) entry which is preliminary data.</text>
</comment>
<dbReference type="GO" id="GO:0004674">
    <property type="term" value="F:protein serine/threonine kinase activity"/>
    <property type="evidence" value="ECO:0007669"/>
    <property type="project" value="UniProtKB-KW"/>
</dbReference>
<evidence type="ECO:0000259" key="7">
    <source>
        <dbReference type="PROSITE" id="PS51158"/>
    </source>
</evidence>
<evidence type="ECO:0000256" key="5">
    <source>
        <dbReference type="ARBA" id="ARBA00022840"/>
    </source>
</evidence>
<evidence type="ECO:0000256" key="3">
    <source>
        <dbReference type="ARBA" id="ARBA00022741"/>
    </source>
</evidence>
<dbReference type="SMART" id="SM00811">
    <property type="entry name" value="Alpha_kinase"/>
    <property type="match status" value="1"/>
</dbReference>
<evidence type="ECO:0000256" key="2">
    <source>
        <dbReference type="ARBA" id="ARBA00022679"/>
    </source>
</evidence>
<dbReference type="PROSITE" id="PS51158">
    <property type="entry name" value="ALPHA_KINASE"/>
    <property type="match status" value="1"/>
</dbReference>